<keyword evidence="7" id="KW-0812">Transmembrane</keyword>
<evidence type="ECO:0000256" key="3">
    <source>
        <dbReference type="ARBA" id="ARBA00023180"/>
    </source>
</evidence>
<name>A0A2A4K0C3_HELVI</name>
<evidence type="ECO:0000256" key="1">
    <source>
        <dbReference type="ARBA" id="ARBA00022729"/>
    </source>
</evidence>
<dbReference type="Pfam" id="PF00704">
    <property type="entry name" value="Glyco_hydro_18"/>
    <property type="match status" value="1"/>
</dbReference>
<dbReference type="InterPro" id="IPR029070">
    <property type="entry name" value="Chitinase_insertion_sf"/>
</dbReference>
<dbReference type="PROSITE" id="PS01095">
    <property type="entry name" value="GH18_1"/>
    <property type="match status" value="1"/>
</dbReference>
<evidence type="ECO:0000256" key="5">
    <source>
        <dbReference type="RuleBase" id="RU000489"/>
    </source>
</evidence>
<organism evidence="9">
    <name type="scientific">Heliothis virescens</name>
    <name type="common">Tobacco budworm moth</name>
    <dbReference type="NCBI Taxonomy" id="7102"/>
    <lineage>
        <taxon>Eukaryota</taxon>
        <taxon>Metazoa</taxon>
        <taxon>Ecdysozoa</taxon>
        <taxon>Arthropoda</taxon>
        <taxon>Hexapoda</taxon>
        <taxon>Insecta</taxon>
        <taxon>Pterygota</taxon>
        <taxon>Neoptera</taxon>
        <taxon>Endopterygota</taxon>
        <taxon>Lepidoptera</taxon>
        <taxon>Glossata</taxon>
        <taxon>Ditrysia</taxon>
        <taxon>Noctuoidea</taxon>
        <taxon>Noctuidae</taxon>
        <taxon>Heliothinae</taxon>
        <taxon>Heliothis</taxon>
    </lineage>
</organism>
<evidence type="ECO:0000256" key="7">
    <source>
        <dbReference type="SAM" id="Phobius"/>
    </source>
</evidence>
<dbReference type="GO" id="GO:0006032">
    <property type="term" value="P:chitin catabolic process"/>
    <property type="evidence" value="ECO:0007669"/>
    <property type="project" value="TreeGrafter"/>
</dbReference>
<reference evidence="9" key="1">
    <citation type="submission" date="2017-09" db="EMBL/GenBank/DDBJ databases">
        <title>Contemporary evolution of a Lepidopteran species, Heliothis virescens, in response to modern agricultural practices.</title>
        <authorList>
            <person name="Fritz M.L."/>
            <person name="Deyonke A.M."/>
            <person name="Papanicolaou A."/>
            <person name="Micinski S."/>
            <person name="Westbrook J."/>
            <person name="Gould F."/>
        </authorList>
    </citation>
    <scope>NUCLEOTIDE SEQUENCE [LARGE SCALE GENOMIC DNA]</scope>
    <source>
        <strain evidence="9">HvINT-</strain>
        <tissue evidence="9">Whole body</tissue>
    </source>
</reference>
<dbReference type="GO" id="GO:0005975">
    <property type="term" value="P:carbohydrate metabolic process"/>
    <property type="evidence" value="ECO:0007669"/>
    <property type="project" value="InterPro"/>
</dbReference>
<keyword evidence="7" id="KW-1133">Transmembrane helix</keyword>
<comment type="caution">
    <text evidence="9">The sequence shown here is derived from an EMBL/GenBank/DDBJ whole genome shotgun (WGS) entry which is preliminary data.</text>
</comment>
<feature type="domain" description="GH18" evidence="8">
    <location>
        <begin position="102"/>
        <end position="469"/>
    </location>
</feature>
<evidence type="ECO:0000259" key="8">
    <source>
        <dbReference type="PROSITE" id="PS51910"/>
    </source>
</evidence>
<dbReference type="InterPro" id="IPR050314">
    <property type="entry name" value="Glycosyl_Hydrlase_18"/>
</dbReference>
<evidence type="ECO:0000256" key="4">
    <source>
        <dbReference type="ARBA" id="ARBA00023295"/>
    </source>
</evidence>
<proteinExistence type="inferred from homology"/>
<keyword evidence="1" id="KW-0732">Signal</keyword>
<keyword evidence="2 5" id="KW-0378">Hydrolase</keyword>
<dbReference type="AlphaFoldDB" id="A0A2A4K0C3"/>
<dbReference type="InterPro" id="IPR017853">
    <property type="entry name" value="GH"/>
</dbReference>
<dbReference type="InterPro" id="IPR011583">
    <property type="entry name" value="Chitinase_II/V-like_cat"/>
</dbReference>
<dbReference type="Gene3D" id="3.20.20.80">
    <property type="entry name" value="Glycosidases"/>
    <property type="match status" value="1"/>
</dbReference>
<dbReference type="SMART" id="SM00636">
    <property type="entry name" value="Glyco_18"/>
    <property type="match status" value="1"/>
</dbReference>
<dbReference type="SUPFAM" id="SSF51445">
    <property type="entry name" value="(Trans)glycosidases"/>
    <property type="match status" value="1"/>
</dbReference>
<protein>
    <recommendedName>
        <fullName evidence="8">GH18 domain-containing protein</fullName>
    </recommendedName>
</protein>
<dbReference type="GO" id="GO:0008061">
    <property type="term" value="F:chitin binding"/>
    <property type="evidence" value="ECO:0007669"/>
    <property type="project" value="InterPro"/>
</dbReference>
<sequence>MGHNALKSIRNDKYGRSQADKIILTNKYGSSDWINQPTSKCRERVLEVVSCFVIVLCCAAACVAVYYSWHRRDMELRSSQLVRAIVIEDLLRYNASRAAPSKIISCYYNFPSESGTNQLMPADIHPYLCTHINIAFARVVNNEISLEKYQYNTLLDIVKLKHNNPGLKILLSVGGAKNDNGFPNMVLNHQSRKTFIKSIKYILRNYSLDGIDLDWEFPALHSSQVGGRERQHFSQLLREIRMEYTRERKNYLLTVAAAAQQTIVDVSYDVDQLNLYVDFVNIMTYDFHYFTKFTPFTGFNSPLYRRSTEQLYLATLNINYTVQMYRDKGLDISKIVVGIPTYGHTFSLVNANNHQVSSPASGFGSLGSSGFINYPDVCTFVSNASDVTIVRDNEAKVPYLYREKDWVSYEGPQSVMEKAKFIIENELGGAMIYSLNADDYAGVCRGEMGSPGASGFPLSLTVSNTLKKSVSSTIRDEPYY</sequence>
<evidence type="ECO:0000313" key="9">
    <source>
        <dbReference type="EMBL" id="PCG77687.1"/>
    </source>
</evidence>
<dbReference type="InterPro" id="IPR001579">
    <property type="entry name" value="Glyco_hydro_18_chit_AS"/>
</dbReference>
<dbReference type="GO" id="GO:0004568">
    <property type="term" value="F:chitinase activity"/>
    <property type="evidence" value="ECO:0007669"/>
    <property type="project" value="TreeGrafter"/>
</dbReference>
<comment type="similarity">
    <text evidence="6">Belongs to the glycosyl hydrolase 18 family.</text>
</comment>
<dbReference type="PROSITE" id="PS51910">
    <property type="entry name" value="GH18_2"/>
    <property type="match status" value="1"/>
</dbReference>
<dbReference type="STRING" id="7102.A0A2A4K0C3"/>
<dbReference type="FunFam" id="3.10.50.10:FF:000003">
    <property type="entry name" value="Class V chitinase CHIT5b"/>
    <property type="match status" value="1"/>
</dbReference>
<dbReference type="InterPro" id="IPR001223">
    <property type="entry name" value="Glyco_hydro18_cat"/>
</dbReference>
<keyword evidence="4 5" id="KW-0326">Glycosidase</keyword>
<feature type="transmembrane region" description="Helical" evidence="7">
    <location>
        <begin position="45"/>
        <end position="69"/>
    </location>
</feature>
<gene>
    <name evidence="9" type="ORF">B5V51_6586</name>
</gene>
<accession>A0A2A4K0C3</accession>
<dbReference type="PANTHER" id="PTHR11177">
    <property type="entry name" value="CHITINASE"/>
    <property type="match status" value="1"/>
</dbReference>
<evidence type="ECO:0000256" key="2">
    <source>
        <dbReference type="ARBA" id="ARBA00022801"/>
    </source>
</evidence>
<keyword evidence="3" id="KW-0325">Glycoprotein</keyword>
<dbReference type="EMBL" id="NWSH01000292">
    <property type="protein sequence ID" value="PCG77687.1"/>
    <property type="molecule type" value="Genomic_DNA"/>
</dbReference>
<keyword evidence="7" id="KW-0472">Membrane</keyword>
<evidence type="ECO:0000256" key="6">
    <source>
        <dbReference type="RuleBase" id="RU004453"/>
    </source>
</evidence>
<dbReference type="PANTHER" id="PTHR11177:SF390">
    <property type="entry name" value="CHITINASE 11"/>
    <property type="match status" value="1"/>
</dbReference>
<dbReference type="Gene3D" id="3.10.50.10">
    <property type="match status" value="1"/>
</dbReference>
<dbReference type="SUPFAM" id="SSF54556">
    <property type="entry name" value="Chitinase insertion domain"/>
    <property type="match status" value="1"/>
</dbReference>
<dbReference type="GO" id="GO:0005576">
    <property type="term" value="C:extracellular region"/>
    <property type="evidence" value="ECO:0007669"/>
    <property type="project" value="TreeGrafter"/>
</dbReference>